<feature type="domain" description="Gliding motility-associated protein GldM second immunoglobulin-like" evidence="4">
    <location>
        <begin position="330"/>
        <end position="410"/>
    </location>
</feature>
<accession>A0A239DH14</accession>
<evidence type="ECO:0000313" key="5">
    <source>
        <dbReference type="EMBL" id="SNS31619.1"/>
    </source>
</evidence>
<dbReference type="NCBIfam" id="TIGR03517">
    <property type="entry name" value="GldM_gliding"/>
    <property type="match status" value="1"/>
</dbReference>
<dbReference type="InterPro" id="IPR048405">
    <property type="entry name" value="GldM_Ig-like-1"/>
</dbReference>
<evidence type="ECO:0000259" key="4">
    <source>
        <dbReference type="Pfam" id="PF21602"/>
    </source>
</evidence>
<evidence type="ECO:0000259" key="1">
    <source>
        <dbReference type="Pfam" id="PF12080"/>
    </source>
</evidence>
<dbReference type="Pfam" id="PF12080">
    <property type="entry name" value="GldM_4th"/>
    <property type="match status" value="1"/>
</dbReference>
<name>A0A239DH14_9FLAO</name>
<feature type="domain" description="Gliding motility-associated protein GldM C-terminal" evidence="1">
    <location>
        <begin position="413"/>
        <end position="518"/>
    </location>
</feature>
<evidence type="ECO:0000313" key="6">
    <source>
        <dbReference type="Proteomes" id="UP000198379"/>
    </source>
</evidence>
<dbReference type="InterPro" id="IPR022720">
    <property type="entry name" value="Motility-assoc_prot_GldM_N"/>
</dbReference>
<dbReference type="Pfam" id="PF21602">
    <property type="entry name" value="GldM_3rd"/>
    <property type="match status" value="1"/>
</dbReference>
<gene>
    <name evidence="5" type="ORF">SAMN06265376_1119</name>
</gene>
<dbReference type="InterPro" id="IPR019859">
    <property type="entry name" value="Motility-assoc_prot_GldM"/>
</dbReference>
<dbReference type="Pfam" id="PF21601">
    <property type="entry name" value="GldM_2nd"/>
    <property type="match status" value="1"/>
</dbReference>
<dbReference type="Proteomes" id="UP000198379">
    <property type="component" value="Unassembled WGS sequence"/>
</dbReference>
<dbReference type="InterPro" id="IPR022719">
    <property type="entry name" value="Motility-assoc_prot_GldM_C"/>
</dbReference>
<feature type="domain" description="Gliding motility-associated protein GldM first immunoglobulin-like" evidence="3">
    <location>
        <begin position="224"/>
        <end position="325"/>
    </location>
</feature>
<evidence type="ECO:0000259" key="2">
    <source>
        <dbReference type="Pfam" id="PF12081"/>
    </source>
</evidence>
<dbReference type="AlphaFoldDB" id="A0A239DH14"/>
<feature type="domain" description="Gliding motility-associated protein GldM N-terminal" evidence="2">
    <location>
        <begin position="31"/>
        <end position="219"/>
    </location>
</feature>
<dbReference type="OrthoDB" id="1490890at2"/>
<organism evidence="5 6">
    <name type="scientific">Dokdonia pacifica</name>
    <dbReference type="NCBI Taxonomy" id="1627892"/>
    <lineage>
        <taxon>Bacteria</taxon>
        <taxon>Pseudomonadati</taxon>
        <taxon>Bacteroidota</taxon>
        <taxon>Flavobacteriia</taxon>
        <taxon>Flavobacteriales</taxon>
        <taxon>Flavobacteriaceae</taxon>
        <taxon>Dokdonia</taxon>
    </lineage>
</organism>
<sequence>MAGGKLSARQKMINLMYLVFIAMLALQMGKEVLSAFGSINAKLDRANNSFNTKNDLALNDLKKKAGENEEFAAAAVTAQSASELSKTLYDFLGAQKEMIFTGNNVKDREDFESMDKTSFLDERYHRGGKVSPEGQQLLDQMDTYRNGMIALIGDSNKDLADQIAADFATDDITDSEGKTQDYISYHFVGFPMVSSITKMTQMQNDIKVVENELLSKLLSGNLKELASIDNYETVMTTSKGAYYTGSTFDGVLSLGRVDASTKPSRVDLKLDGRPISADKVSYDGGKLVLGVNTGGVGDHNITGSLFYPQDGKEIEVKVDQKFTTINKPNSATIAADKMNVVYRGVQNPMTITFAGVADSKVKASGNGLTPAGGSKYTMSPGKGKEVTINVSATLPDGGGTVSDNATFRIKDIPRPVGTMRNDDSGAMKMTREAVGGAPVGATLPDFDFDLNLRVKSFKFKAPGSATVLVQGNKLNQQAKNALRKAKRGSSVQIFEIQAEIQGNSTYKLRRISPVIIELSN</sequence>
<proteinExistence type="predicted"/>
<evidence type="ECO:0000259" key="3">
    <source>
        <dbReference type="Pfam" id="PF21601"/>
    </source>
</evidence>
<reference evidence="5 6" key="1">
    <citation type="submission" date="2017-06" db="EMBL/GenBank/DDBJ databases">
        <authorList>
            <person name="Kim H.J."/>
            <person name="Triplett B.A."/>
        </authorList>
    </citation>
    <scope>NUCLEOTIDE SEQUENCE [LARGE SCALE GENOMIC DNA]</scope>
    <source>
        <strain evidence="5 6">DSM 25597</strain>
    </source>
</reference>
<protein>
    <submittedName>
        <fullName evidence="5">Protein involved in gliding motility GldM</fullName>
    </submittedName>
</protein>
<keyword evidence="6" id="KW-1185">Reference proteome</keyword>
<dbReference type="RefSeq" id="WP_089373762.1">
    <property type="nucleotide sequence ID" value="NZ_BMEP01000008.1"/>
</dbReference>
<dbReference type="InterPro" id="IPR048406">
    <property type="entry name" value="GldM_Ig-like-2"/>
</dbReference>
<dbReference type="EMBL" id="FZNY01000011">
    <property type="protein sequence ID" value="SNS31619.1"/>
    <property type="molecule type" value="Genomic_DNA"/>
</dbReference>
<dbReference type="Pfam" id="PF12081">
    <property type="entry name" value="GldM_1st"/>
    <property type="match status" value="1"/>
</dbReference>